<gene>
    <name evidence="1" type="ORF">L1987_84543</name>
</gene>
<reference evidence="1 2" key="2">
    <citation type="journal article" date="2022" name="Mol. Ecol. Resour.">
        <title>The genomes of chicory, endive, great burdock and yacon provide insights into Asteraceae paleo-polyploidization history and plant inulin production.</title>
        <authorList>
            <person name="Fan W."/>
            <person name="Wang S."/>
            <person name="Wang H."/>
            <person name="Wang A."/>
            <person name="Jiang F."/>
            <person name="Liu H."/>
            <person name="Zhao H."/>
            <person name="Xu D."/>
            <person name="Zhang Y."/>
        </authorList>
    </citation>
    <scope>NUCLEOTIDE SEQUENCE [LARGE SCALE GENOMIC DNA]</scope>
    <source>
        <strain evidence="2">cv. Yunnan</strain>
        <tissue evidence="1">Leaves</tissue>
    </source>
</reference>
<proteinExistence type="predicted"/>
<evidence type="ECO:0000313" key="1">
    <source>
        <dbReference type="EMBL" id="KAI3684021.1"/>
    </source>
</evidence>
<protein>
    <submittedName>
        <fullName evidence="1">Uncharacterized protein</fullName>
    </submittedName>
</protein>
<name>A0ACB8YG40_9ASTR</name>
<dbReference type="Proteomes" id="UP001056120">
    <property type="component" value="Linkage Group LG28"/>
</dbReference>
<accession>A0ACB8YG40</accession>
<comment type="caution">
    <text evidence="1">The sequence shown here is derived from an EMBL/GenBank/DDBJ whole genome shotgun (WGS) entry which is preliminary data.</text>
</comment>
<sequence>MAPEVLRNEQVDEKSDAYSYGVVLWEITTGKIPWENLNSMQVIGAVGFMNQRLEIPNDVDPEWASLIESCWSRRSLQFNFRAPVERDDGLVYIKQDKLCVNVPFSVQIGYCIQNTTSIIKITP</sequence>
<organism evidence="1 2">
    <name type="scientific">Smallanthus sonchifolius</name>
    <dbReference type="NCBI Taxonomy" id="185202"/>
    <lineage>
        <taxon>Eukaryota</taxon>
        <taxon>Viridiplantae</taxon>
        <taxon>Streptophyta</taxon>
        <taxon>Embryophyta</taxon>
        <taxon>Tracheophyta</taxon>
        <taxon>Spermatophyta</taxon>
        <taxon>Magnoliopsida</taxon>
        <taxon>eudicotyledons</taxon>
        <taxon>Gunneridae</taxon>
        <taxon>Pentapetalae</taxon>
        <taxon>asterids</taxon>
        <taxon>campanulids</taxon>
        <taxon>Asterales</taxon>
        <taxon>Asteraceae</taxon>
        <taxon>Asteroideae</taxon>
        <taxon>Heliantheae alliance</taxon>
        <taxon>Millerieae</taxon>
        <taxon>Smallanthus</taxon>
    </lineage>
</organism>
<evidence type="ECO:0000313" key="2">
    <source>
        <dbReference type="Proteomes" id="UP001056120"/>
    </source>
</evidence>
<reference evidence="2" key="1">
    <citation type="journal article" date="2022" name="Mol. Ecol. Resour.">
        <title>The genomes of chicory, endive, great burdock and yacon provide insights into Asteraceae palaeo-polyploidization history and plant inulin production.</title>
        <authorList>
            <person name="Fan W."/>
            <person name="Wang S."/>
            <person name="Wang H."/>
            <person name="Wang A."/>
            <person name="Jiang F."/>
            <person name="Liu H."/>
            <person name="Zhao H."/>
            <person name="Xu D."/>
            <person name="Zhang Y."/>
        </authorList>
    </citation>
    <scope>NUCLEOTIDE SEQUENCE [LARGE SCALE GENOMIC DNA]</scope>
    <source>
        <strain evidence="2">cv. Yunnan</strain>
    </source>
</reference>
<keyword evidence="2" id="KW-1185">Reference proteome</keyword>
<dbReference type="EMBL" id="CM042045">
    <property type="protein sequence ID" value="KAI3684021.1"/>
    <property type="molecule type" value="Genomic_DNA"/>
</dbReference>